<keyword evidence="11 15" id="KW-0472">Membrane</keyword>
<dbReference type="SUPFAM" id="SSF49503">
    <property type="entry name" value="Cupredoxins"/>
    <property type="match status" value="1"/>
</dbReference>
<evidence type="ECO:0000256" key="6">
    <source>
        <dbReference type="ARBA" id="ARBA00022692"/>
    </source>
</evidence>
<dbReference type="Gene3D" id="2.60.40.420">
    <property type="entry name" value="Cupredoxins - blue copper proteins"/>
    <property type="match status" value="1"/>
</dbReference>
<feature type="transmembrane region" description="Helical" evidence="15">
    <location>
        <begin position="38"/>
        <end position="62"/>
    </location>
</feature>
<dbReference type="InterPro" id="IPR002429">
    <property type="entry name" value="CcO_II-like_C"/>
</dbReference>
<feature type="domain" description="Cytochrome oxidase subunit II copper A binding" evidence="16">
    <location>
        <begin position="128"/>
        <end position="270"/>
    </location>
</feature>
<evidence type="ECO:0000256" key="3">
    <source>
        <dbReference type="ARBA" id="ARBA00007866"/>
    </source>
</evidence>
<evidence type="ECO:0000256" key="9">
    <source>
        <dbReference type="ARBA" id="ARBA00022989"/>
    </source>
</evidence>
<sequence>MSMAVALVVIVVGALLFHFVSPWWATPLASNWRAMDDTLTITLVITGIFFVGIHLFIIYTLLRFHRRHTPLAGHRAAGAAETFAPHAAAYIPEHRTLERWLTGGTAVAIMALLAPGLFVYADYIRAPRDALVLEVVGQQWQWRYRFPGNNGKLGLSNVRFVSAANPFGLDPDDPAGHDDILINGNEVHLPIDKPVKLLLRSHDTLHDFFVPPFRARINIVPGMVTSFWFTPTKPGRYEALCAQLCGIGHANMRGYVVVESEAAFRRWLAAQPTFAMTRMQAAGANVVLLDPQAARGKTLAQSKGCIACHTVDGSASVGPTWKGLFGKTETMADGSTALVDDAYLKDFIRNPQSRVVKGFAPMMPLIALSDDELAALIAYIRAVGTNATTAPAAAQSVPSQSAPSQPARVTVAPPKEEVHVR</sequence>
<keyword evidence="5 13" id="KW-0349">Heme</keyword>
<evidence type="ECO:0000259" key="17">
    <source>
        <dbReference type="PROSITE" id="PS51007"/>
    </source>
</evidence>
<dbReference type="RefSeq" id="WP_390322936.1">
    <property type="nucleotide sequence ID" value="NZ_JBHRTP010000006.1"/>
</dbReference>
<comment type="caution">
    <text evidence="18">The sequence shown here is derived from an EMBL/GenBank/DDBJ whole genome shotgun (WGS) entry which is preliminary data.</text>
</comment>
<evidence type="ECO:0000256" key="5">
    <source>
        <dbReference type="ARBA" id="ARBA00022617"/>
    </source>
</evidence>
<dbReference type="Gene3D" id="1.10.287.90">
    <property type="match status" value="1"/>
</dbReference>
<dbReference type="PANTHER" id="PTHR22888:SF9">
    <property type="entry name" value="CYTOCHROME C OXIDASE SUBUNIT 2"/>
    <property type="match status" value="1"/>
</dbReference>
<evidence type="ECO:0000256" key="11">
    <source>
        <dbReference type="ARBA" id="ARBA00023136"/>
    </source>
</evidence>
<accession>A0ABV7EVE1</accession>
<keyword evidence="19" id="KW-1185">Reference proteome</keyword>
<name>A0ABV7EVE1_9BURK</name>
<dbReference type="InterPro" id="IPR036257">
    <property type="entry name" value="Cyt_c_oxidase_su2_TM_sf"/>
</dbReference>
<dbReference type="Proteomes" id="UP001595530">
    <property type="component" value="Unassembled WGS sequence"/>
</dbReference>
<evidence type="ECO:0000256" key="8">
    <source>
        <dbReference type="ARBA" id="ARBA00022982"/>
    </source>
</evidence>
<feature type="domain" description="Cytochrome c" evidence="17">
    <location>
        <begin position="291"/>
        <end position="384"/>
    </location>
</feature>
<keyword evidence="4" id="KW-0813">Transport</keyword>
<dbReference type="PRINTS" id="PR01166">
    <property type="entry name" value="CYCOXIDASEII"/>
</dbReference>
<evidence type="ECO:0000256" key="10">
    <source>
        <dbReference type="ARBA" id="ARBA00023004"/>
    </source>
</evidence>
<dbReference type="PROSITE" id="PS50857">
    <property type="entry name" value="COX2_CUA"/>
    <property type="match status" value="1"/>
</dbReference>
<dbReference type="EMBL" id="JBHRTP010000006">
    <property type="protein sequence ID" value="MFC3106747.1"/>
    <property type="molecule type" value="Genomic_DNA"/>
</dbReference>
<comment type="subcellular location">
    <subcellularLocation>
        <location evidence="1">Membrane</location>
        <topology evidence="1">Multi-pass membrane protein</topology>
    </subcellularLocation>
    <subcellularLocation>
        <location evidence="2">Periplasm</location>
    </subcellularLocation>
</comment>
<gene>
    <name evidence="18" type="ORF">ACFOFO_02010</name>
</gene>
<feature type="compositionally biased region" description="Low complexity" evidence="14">
    <location>
        <begin position="394"/>
        <end position="407"/>
    </location>
</feature>
<dbReference type="InterPro" id="IPR045187">
    <property type="entry name" value="CcO_II"/>
</dbReference>
<feature type="transmembrane region" description="Helical" evidence="15">
    <location>
        <begin position="100"/>
        <end position="121"/>
    </location>
</feature>
<keyword evidence="10 13" id="KW-0408">Iron</keyword>
<dbReference type="Gene3D" id="1.10.760.10">
    <property type="entry name" value="Cytochrome c-like domain"/>
    <property type="match status" value="1"/>
</dbReference>
<dbReference type="SUPFAM" id="SSF46626">
    <property type="entry name" value="Cytochrome c"/>
    <property type="match status" value="1"/>
</dbReference>
<evidence type="ECO:0000256" key="1">
    <source>
        <dbReference type="ARBA" id="ARBA00004141"/>
    </source>
</evidence>
<evidence type="ECO:0000256" key="13">
    <source>
        <dbReference type="PROSITE-ProRule" id="PRU00433"/>
    </source>
</evidence>
<evidence type="ECO:0000256" key="2">
    <source>
        <dbReference type="ARBA" id="ARBA00004418"/>
    </source>
</evidence>
<keyword evidence="7 13" id="KW-0479">Metal-binding</keyword>
<dbReference type="CDD" id="cd13919">
    <property type="entry name" value="CuRO_HCO_II_like_5"/>
    <property type="match status" value="1"/>
</dbReference>
<dbReference type="InterPro" id="IPR009056">
    <property type="entry name" value="Cyt_c-like_dom"/>
</dbReference>
<feature type="region of interest" description="Disordered" evidence="14">
    <location>
        <begin position="394"/>
        <end position="421"/>
    </location>
</feature>
<comment type="similarity">
    <text evidence="3">Belongs to the cytochrome c oxidase subunit 2 family.</text>
</comment>
<evidence type="ECO:0000256" key="4">
    <source>
        <dbReference type="ARBA" id="ARBA00022448"/>
    </source>
</evidence>
<evidence type="ECO:0000313" key="19">
    <source>
        <dbReference type="Proteomes" id="UP001595530"/>
    </source>
</evidence>
<evidence type="ECO:0000259" key="16">
    <source>
        <dbReference type="PROSITE" id="PS50857"/>
    </source>
</evidence>
<evidence type="ECO:0000256" key="15">
    <source>
        <dbReference type="SAM" id="Phobius"/>
    </source>
</evidence>
<reference evidence="19" key="1">
    <citation type="journal article" date="2019" name="Int. J. Syst. Evol. Microbiol.">
        <title>The Global Catalogue of Microorganisms (GCM) 10K type strain sequencing project: providing services to taxonomists for standard genome sequencing and annotation.</title>
        <authorList>
            <consortium name="The Broad Institute Genomics Platform"/>
            <consortium name="The Broad Institute Genome Sequencing Center for Infectious Disease"/>
            <person name="Wu L."/>
            <person name="Ma J."/>
        </authorList>
    </citation>
    <scope>NUCLEOTIDE SEQUENCE [LARGE SCALE GENOMIC DNA]</scope>
    <source>
        <strain evidence="19">KCTC 42986</strain>
    </source>
</reference>
<evidence type="ECO:0000256" key="7">
    <source>
        <dbReference type="ARBA" id="ARBA00022723"/>
    </source>
</evidence>
<evidence type="ECO:0000256" key="12">
    <source>
        <dbReference type="ARBA" id="ARBA00047816"/>
    </source>
</evidence>
<proteinExistence type="inferred from homology"/>
<evidence type="ECO:0000313" key="18">
    <source>
        <dbReference type="EMBL" id="MFC3106747.1"/>
    </source>
</evidence>
<dbReference type="InterPro" id="IPR008972">
    <property type="entry name" value="Cupredoxin"/>
</dbReference>
<keyword evidence="9 15" id="KW-1133">Transmembrane helix</keyword>
<organism evidence="18 19">
    <name type="scientific">Undibacterium arcticum</name>
    <dbReference type="NCBI Taxonomy" id="1762892"/>
    <lineage>
        <taxon>Bacteria</taxon>
        <taxon>Pseudomonadati</taxon>
        <taxon>Pseudomonadota</taxon>
        <taxon>Betaproteobacteria</taxon>
        <taxon>Burkholderiales</taxon>
        <taxon>Oxalobacteraceae</taxon>
        <taxon>Undibacterium</taxon>
    </lineage>
</organism>
<dbReference type="PANTHER" id="PTHR22888">
    <property type="entry name" value="CYTOCHROME C OXIDASE, SUBUNIT II"/>
    <property type="match status" value="1"/>
</dbReference>
<protein>
    <submittedName>
        <fullName evidence="18">C-type cytochrome</fullName>
    </submittedName>
</protein>
<dbReference type="InterPro" id="IPR036909">
    <property type="entry name" value="Cyt_c-like_dom_sf"/>
</dbReference>
<keyword evidence="6 15" id="KW-0812">Transmembrane</keyword>
<keyword evidence="8" id="KW-0249">Electron transport</keyword>
<evidence type="ECO:0000256" key="14">
    <source>
        <dbReference type="SAM" id="MobiDB-lite"/>
    </source>
</evidence>
<dbReference type="Pfam" id="PF00116">
    <property type="entry name" value="COX2"/>
    <property type="match status" value="1"/>
</dbReference>
<dbReference type="PROSITE" id="PS51007">
    <property type="entry name" value="CYTC"/>
    <property type="match status" value="1"/>
</dbReference>
<dbReference type="Pfam" id="PF00034">
    <property type="entry name" value="Cytochrom_C"/>
    <property type="match status" value="1"/>
</dbReference>
<comment type="catalytic activity">
    <reaction evidence="12">
        <text>4 Fe(II)-[cytochrome c] + O2 + 8 H(+)(in) = 4 Fe(III)-[cytochrome c] + 2 H2O + 4 H(+)(out)</text>
        <dbReference type="Rhea" id="RHEA:11436"/>
        <dbReference type="Rhea" id="RHEA-COMP:10350"/>
        <dbReference type="Rhea" id="RHEA-COMP:14399"/>
        <dbReference type="ChEBI" id="CHEBI:15377"/>
        <dbReference type="ChEBI" id="CHEBI:15378"/>
        <dbReference type="ChEBI" id="CHEBI:15379"/>
        <dbReference type="ChEBI" id="CHEBI:29033"/>
        <dbReference type="ChEBI" id="CHEBI:29034"/>
        <dbReference type="EC" id="7.1.1.9"/>
    </reaction>
</comment>